<dbReference type="Proteomes" id="UP000292957">
    <property type="component" value="Unassembled WGS sequence"/>
</dbReference>
<evidence type="ECO:0000313" key="1">
    <source>
        <dbReference type="EMBL" id="TBU23866.1"/>
    </source>
</evidence>
<sequence length="360" mass="40234">MMQSVSKSFVESVTKLRPKLEAEGFLRHPNAALLRALLAVLNARSARTSFKLFKGRKGDTAMESALRLAAEAARRVAPDAVNVGVDPVWKISGASLAAMSQGFAYRAIKSAHVAKLKPRAQTNINLMNIIDDIESVFGVKVSTADVWRSIRSKHITKVCSQFLWKAIHDIFMIGKHWIREGMPEEYQSRAICETCGNLESMDHILFRCEATGQAEVWGELKKAWALTGLPWIDPGWGTALGAGCAIFKTEKGLHRTPLENLWTILWSESVHLVWKLRCERIMRRNGEENSSQEVINRWHAAIARRLTLDRRTAVLAKGKKDLKPGDVDSIWSPVIENYKNLPDGWVGNCGVLVDIKRGQG</sequence>
<organism evidence="1">
    <name type="scientific">Dichomitus squalens</name>
    <dbReference type="NCBI Taxonomy" id="114155"/>
    <lineage>
        <taxon>Eukaryota</taxon>
        <taxon>Fungi</taxon>
        <taxon>Dikarya</taxon>
        <taxon>Basidiomycota</taxon>
        <taxon>Agaricomycotina</taxon>
        <taxon>Agaricomycetes</taxon>
        <taxon>Polyporales</taxon>
        <taxon>Polyporaceae</taxon>
        <taxon>Dichomitus</taxon>
    </lineage>
</organism>
<dbReference type="EMBL" id="ML143492">
    <property type="protein sequence ID" value="TBU23866.1"/>
    <property type="molecule type" value="Genomic_DNA"/>
</dbReference>
<dbReference type="OrthoDB" id="2802417at2759"/>
<dbReference type="AlphaFoldDB" id="A0A4Q9MDI0"/>
<name>A0A4Q9MDI0_9APHY</name>
<accession>A0A4Q9MDI0</accession>
<gene>
    <name evidence="1" type="ORF">BD311DRAFT_672949</name>
</gene>
<reference evidence="1" key="1">
    <citation type="submission" date="2019-01" db="EMBL/GenBank/DDBJ databases">
        <title>Draft genome sequences of three monokaryotic isolates of the white-rot basidiomycete fungus Dichomitus squalens.</title>
        <authorList>
            <consortium name="DOE Joint Genome Institute"/>
            <person name="Lopez S.C."/>
            <person name="Andreopoulos B."/>
            <person name="Pangilinan J."/>
            <person name="Lipzen A."/>
            <person name="Riley R."/>
            <person name="Ahrendt S."/>
            <person name="Ng V."/>
            <person name="Barry K."/>
            <person name="Daum C."/>
            <person name="Grigoriev I.V."/>
            <person name="Hilden K.S."/>
            <person name="Makela M.R."/>
            <person name="de Vries R.P."/>
        </authorList>
    </citation>
    <scope>NUCLEOTIDE SEQUENCE [LARGE SCALE GENOMIC DNA]</scope>
    <source>
        <strain evidence="1">OM18370.1</strain>
    </source>
</reference>
<protein>
    <submittedName>
        <fullName evidence="1">Uncharacterized protein</fullName>
    </submittedName>
</protein>
<proteinExistence type="predicted"/>